<evidence type="ECO:0000256" key="18">
    <source>
        <dbReference type="ARBA" id="ARBA00025285"/>
    </source>
</evidence>
<keyword evidence="10" id="KW-0999">Mitochondrion inner membrane</keyword>
<organism evidence="21 22">
    <name type="scientific">Phytophthora lilii</name>
    <dbReference type="NCBI Taxonomy" id="2077276"/>
    <lineage>
        <taxon>Eukaryota</taxon>
        <taxon>Sar</taxon>
        <taxon>Stramenopiles</taxon>
        <taxon>Oomycota</taxon>
        <taxon>Peronosporomycetes</taxon>
        <taxon>Peronosporales</taxon>
        <taxon>Peronosporaceae</taxon>
        <taxon>Phytophthora</taxon>
    </lineage>
</organism>
<dbReference type="PANTHER" id="PTHR48042:SF11">
    <property type="entry name" value="ABC TRANSPORTER G FAMILY MEMBER 11"/>
    <property type="match status" value="1"/>
</dbReference>
<evidence type="ECO:0000256" key="12">
    <source>
        <dbReference type="ARBA" id="ARBA00022982"/>
    </source>
</evidence>
<keyword evidence="11" id="KW-0809">Transit peptide</keyword>
<feature type="transmembrane region" description="Helical" evidence="19">
    <location>
        <begin position="379"/>
        <end position="400"/>
    </location>
</feature>
<feature type="transmembrane region" description="Helical" evidence="19">
    <location>
        <begin position="712"/>
        <end position="735"/>
    </location>
</feature>
<keyword evidence="7" id="KW-0679">Respiratory chain</keyword>
<keyword evidence="14" id="KW-0560">Oxidoreductase</keyword>
<evidence type="ECO:0000313" key="21">
    <source>
        <dbReference type="EMBL" id="GMF11082.1"/>
    </source>
</evidence>
<comment type="cofactor">
    <cofactor evidence="1">
        <name>Fe cation</name>
        <dbReference type="ChEBI" id="CHEBI:24875"/>
    </cofactor>
</comment>
<dbReference type="Gene3D" id="1.20.1260.140">
    <property type="entry name" value="Alternative oxidase"/>
    <property type="match status" value="1"/>
</dbReference>
<dbReference type="FunFam" id="1.20.1260.140:FF:000002">
    <property type="entry name" value="Alternative oxidase"/>
    <property type="match status" value="1"/>
</dbReference>
<keyword evidence="12" id="KW-0249">Electron transport</keyword>
<keyword evidence="22" id="KW-1185">Reference proteome</keyword>
<dbReference type="InterPro" id="IPR027417">
    <property type="entry name" value="P-loop_NTPase"/>
</dbReference>
<dbReference type="OrthoDB" id="66620at2759"/>
<evidence type="ECO:0000256" key="7">
    <source>
        <dbReference type="ARBA" id="ARBA00022660"/>
    </source>
</evidence>
<evidence type="ECO:0000256" key="13">
    <source>
        <dbReference type="ARBA" id="ARBA00022989"/>
    </source>
</evidence>
<gene>
    <name evidence="21" type="ORF">Plil01_000182400</name>
</gene>
<evidence type="ECO:0000256" key="5">
    <source>
        <dbReference type="ARBA" id="ARBA00008388"/>
    </source>
</evidence>
<keyword evidence="15" id="KW-0408">Iron</keyword>
<dbReference type="EMBL" id="BSXW01000063">
    <property type="protein sequence ID" value="GMF11082.1"/>
    <property type="molecule type" value="Genomic_DNA"/>
</dbReference>
<protein>
    <submittedName>
        <fullName evidence="21">Unnamed protein product</fullName>
    </submittedName>
</protein>
<evidence type="ECO:0000256" key="3">
    <source>
        <dbReference type="ARBA" id="ARBA00004273"/>
    </source>
</evidence>
<feature type="domain" description="ABC-2 type transporter transmembrane" evidence="20">
    <location>
        <begin position="254"/>
        <end position="456"/>
    </location>
</feature>
<comment type="caution">
    <text evidence="21">The sequence shown here is derived from an EMBL/GenBank/DDBJ whole genome shotgun (WGS) entry which is preliminary data.</text>
</comment>
<evidence type="ECO:0000259" key="20">
    <source>
        <dbReference type="Pfam" id="PF01061"/>
    </source>
</evidence>
<keyword evidence="6" id="KW-0813">Transport</keyword>
<dbReference type="InterPro" id="IPR052215">
    <property type="entry name" value="Plant_ABCG"/>
</dbReference>
<sequence length="828" mass="92242">MFQASGIAVTSDVMPDYHAPVSPSTDIIYNAMENEPTAVLEVKPALHMTKNPCTLSWRNLTYTVDIKISSKFPDGKKTILTKVTGRCAPGELTAVMGPSGSGKTTFLRTESAPARLKAPTSGLDSASTYNVMQFVSRLCKENKTVIYTISSLVYDMFTNIVIMTGGDTVYFGPRENTIDQFSGAGYTCPMYMNPSEYFLSLVNSDFEGHADIKKLIQSYSSSPTAATVLQNIEADIAGVHNATAVVPVKPSALRQFVVLMQRNSLNNIRNPGIYWVRLAMYIMLSFMVGTMYLSTNDDISEQDMVPLLFYVQAFLVFMSVAVLPFFIEQRAVFMRERANSGLNVFSYVIANFIATLPGIFLIALVSTLLVVLLSGLHGFWYFLLNLFLSLVVAEAMMHVIGAAAPQYIIGIALGAGIFGMFMLCEGFMVPRDTIPDYWIWGYYIAFHSYSFKSFVYEHFVHVDTPTARAILERLNLDDVDTPQNMIVLACYAIGLELVFTFILLPILPSNTMWRVFATAPAAATGKLSSSPPAKVELPEVKWTAAPLPEIKDVTEEPASLKHFSQSSSKHALAPIGNTALTNTSDGPVWKNPIPHPVYNLEAIDDIPQTHHKPRKVHEYVALLGVKTLRLGFDLLSGYRGPGGAMTVQDWLNRCLFLETVAGVPGMVAGMARHLRSLRSLRRDYGWIHTLLEEAENERMHLLIFMNMKQPGWLFRMTVLAAQGIFFPAFFLAYLVSPRTCHRLVGFLEEEAVKTYTNLLEDMEHGHLDEWCTMPAPLIGRSYYNLPDDAKVYDMIKCIRADEANHRDVNHTFAGLDQKRGVNPFVGQH</sequence>
<evidence type="ECO:0000256" key="4">
    <source>
        <dbReference type="ARBA" id="ARBA00005814"/>
    </source>
</evidence>
<feature type="transmembrane region" description="Helical" evidence="19">
    <location>
        <begin position="485"/>
        <end position="507"/>
    </location>
</feature>
<dbReference type="GO" id="GO:0140359">
    <property type="term" value="F:ABC-type transporter activity"/>
    <property type="evidence" value="ECO:0007669"/>
    <property type="project" value="InterPro"/>
</dbReference>
<keyword evidence="13 19" id="KW-1133">Transmembrane helix</keyword>
<evidence type="ECO:0000256" key="1">
    <source>
        <dbReference type="ARBA" id="ARBA00001962"/>
    </source>
</evidence>
<keyword evidence="17 19" id="KW-0472">Membrane</keyword>
<keyword evidence="9" id="KW-0479">Metal-binding</keyword>
<dbReference type="InterPro" id="IPR013525">
    <property type="entry name" value="ABC2_TM"/>
</dbReference>
<dbReference type="Pfam" id="PF01061">
    <property type="entry name" value="ABC2_membrane"/>
    <property type="match status" value="1"/>
</dbReference>
<evidence type="ECO:0000256" key="2">
    <source>
        <dbReference type="ARBA" id="ARBA00004141"/>
    </source>
</evidence>
<comment type="similarity">
    <text evidence="5">Belongs to the alternative oxidase family.</text>
</comment>
<dbReference type="InterPro" id="IPR038659">
    <property type="entry name" value="AOX_sf"/>
</dbReference>
<evidence type="ECO:0000256" key="19">
    <source>
        <dbReference type="SAM" id="Phobius"/>
    </source>
</evidence>
<name>A0A9W6WPN9_9STRA</name>
<evidence type="ECO:0000256" key="6">
    <source>
        <dbReference type="ARBA" id="ARBA00022448"/>
    </source>
</evidence>
<evidence type="ECO:0000256" key="9">
    <source>
        <dbReference type="ARBA" id="ARBA00022723"/>
    </source>
</evidence>
<evidence type="ECO:0000256" key="11">
    <source>
        <dbReference type="ARBA" id="ARBA00022946"/>
    </source>
</evidence>
<dbReference type="AlphaFoldDB" id="A0A9W6WPN9"/>
<dbReference type="SUPFAM" id="SSF52540">
    <property type="entry name" value="P-loop containing nucleoside triphosphate hydrolases"/>
    <property type="match status" value="1"/>
</dbReference>
<dbReference type="InterPro" id="IPR002680">
    <property type="entry name" value="AOX"/>
</dbReference>
<evidence type="ECO:0000256" key="10">
    <source>
        <dbReference type="ARBA" id="ARBA00022792"/>
    </source>
</evidence>
<comment type="similarity">
    <text evidence="4">Belongs to the ABC transporter superfamily. ABCG family. Eye pigment precursor importer (TC 3.A.1.204) subfamily.</text>
</comment>
<evidence type="ECO:0000256" key="17">
    <source>
        <dbReference type="ARBA" id="ARBA00023136"/>
    </source>
</evidence>
<comment type="function">
    <text evidence="18">Catalyzes cyanide-resistant oxygen consumption. May increase respiration when the cytochrome respiratory pathway is restricted, or in response to low temperatures.</text>
</comment>
<keyword evidence="8 19" id="KW-0812">Transmembrane</keyword>
<dbReference type="CDD" id="cd01053">
    <property type="entry name" value="AOX"/>
    <property type="match status" value="1"/>
</dbReference>
<evidence type="ECO:0000256" key="8">
    <source>
        <dbReference type="ARBA" id="ARBA00022692"/>
    </source>
</evidence>
<evidence type="ECO:0000313" key="22">
    <source>
        <dbReference type="Proteomes" id="UP001165083"/>
    </source>
</evidence>
<keyword evidence="16" id="KW-0496">Mitochondrion</keyword>
<evidence type="ECO:0000256" key="14">
    <source>
        <dbReference type="ARBA" id="ARBA00023002"/>
    </source>
</evidence>
<feature type="transmembrane region" description="Helical" evidence="19">
    <location>
        <begin position="307"/>
        <end position="327"/>
    </location>
</feature>
<comment type="subcellular location">
    <subcellularLocation>
        <location evidence="2">Membrane</location>
        <topology evidence="2">Multi-pass membrane protein</topology>
    </subcellularLocation>
    <subcellularLocation>
        <location evidence="3">Mitochondrion inner membrane</location>
    </subcellularLocation>
</comment>
<evidence type="ECO:0000256" key="16">
    <source>
        <dbReference type="ARBA" id="ARBA00023128"/>
    </source>
</evidence>
<dbReference type="Proteomes" id="UP001165083">
    <property type="component" value="Unassembled WGS sequence"/>
</dbReference>
<reference evidence="21" key="1">
    <citation type="submission" date="2023-04" db="EMBL/GenBank/DDBJ databases">
        <title>Phytophthora lilii NBRC 32176.</title>
        <authorList>
            <person name="Ichikawa N."/>
            <person name="Sato H."/>
            <person name="Tonouchi N."/>
        </authorList>
    </citation>
    <scope>NUCLEOTIDE SEQUENCE</scope>
    <source>
        <strain evidence="21">NBRC 32176</strain>
    </source>
</reference>
<dbReference type="GO" id="GO:0009916">
    <property type="term" value="F:alternative oxidase activity"/>
    <property type="evidence" value="ECO:0007669"/>
    <property type="project" value="InterPro"/>
</dbReference>
<feature type="transmembrane region" description="Helical" evidence="19">
    <location>
        <begin position="407"/>
        <end position="428"/>
    </location>
</feature>
<dbReference type="PANTHER" id="PTHR48042">
    <property type="entry name" value="ABC TRANSPORTER G FAMILY MEMBER 11"/>
    <property type="match status" value="1"/>
</dbReference>
<evidence type="ECO:0000256" key="15">
    <source>
        <dbReference type="ARBA" id="ARBA00023004"/>
    </source>
</evidence>
<feature type="transmembrane region" description="Helical" evidence="19">
    <location>
        <begin position="274"/>
        <end position="295"/>
    </location>
</feature>
<proteinExistence type="inferred from homology"/>
<dbReference type="Pfam" id="PF01786">
    <property type="entry name" value="AOX"/>
    <property type="match status" value="1"/>
</dbReference>
<dbReference type="Gene3D" id="3.40.50.300">
    <property type="entry name" value="P-loop containing nucleotide triphosphate hydrolases"/>
    <property type="match status" value="2"/>
</dbReference>
<dbReference type="GO" id="GO:0005743">
    <property type="term" value="C:mitochondrial inner membrane"/>
    <property type="evidence" value="ECO:0007669"/>
    <property type="project" value="UniProtKB-SubCell"/>
</dbReference>
<dbReference type="GO" id="GO:0046872">
    <property type="term" value="F:metal ion binding"/>
    <property type="evidence" value="ECO:0007669"/>
    <property type="project" value="UniProtKB-KW"/>
</dbReference>
<feature type="transmembrane region" description="Helical" evidence="19">
    <location>
        <begin position="348"/>
        <end position="373"/>
    </location>
</feature>
<accession>A0A9W6WPN9</accession>